<reference evidence="3 4" key="1">
    <citation type="journal article" date="2015" name="Genome Announc.">
        <title>Draft Genome of the Euendolithic (true boring) Cyanobacterium Mastigocoleus testarum strain BC008.</title>
        <authorList>
            <person name="Guida B.S."/>
            <person name="Garcia-Pichel F."/>
        </authorList>
    </citation>
    <scope>NUCLEOTIDE SEQUENCE [LARGE SCALE GENOMIC DNA]</scope>
    <source>
        <strain evidence="3 4">BC008</strain>
    </source>
</reference>
<evidence type="ECO:0000256" key="1">
    <source>
        <dbReference type="ARBA" id="ARBA00007435"/>
    </source>
</evidence>
<comment type="caution">
    <text evidence="3">The sequence shown here is derived from an EMBL/GenBank/DDBJ whole genome shotgun (WGS) entry which is preliminary data.</text>
</comment>
<dbReference type="Proteomes" id="UP000053372">
    <property type="component" value="Unassembled WGS sequence"/>
</dbReference>
<dbReference type="AlphaFoldDB" id="A0A0V7ZCA9"/>
<dbReference type="PROSITE" id="PS50164">
    <property type="entry name" value="GIY_YIG"/>
    <property type="match status" value="1"/>
</dbReference>
<sequence length="96" mass="11440">MSEQYYIYLMTNKYNTVLYTGVTNDLIKRIYEHKEKLIAGFTQKYNVNKLVYYEIFTDINSAIAREKQIKAGSRQKKIDLVNSMNPEWRDLYDGLL</sequence>
<accession>A0A0V7ZCA9</accession>
<proteinExistence type="inferred from homology"/>
<dbReference type="InterPro" id="IPR050190">
    <property type="entry name" value="UPF0213_domain"/>
</dbReference>
<dbReference type="EMBL" id="LMTZ01000162">
    <property type="protein sequence ID" value="KST62158.1"/>
    <property type="molecule type" value="Genomic_DNA"/>
</dbReference>
<evidence type="ECO:0000313" key="4">
    <source>
        <dbReference type="Proteomes" id="UP000053372"/>
    </source>
</evidence>
<dbReference type="SUPFAM" id="SSF82771">
    <property type="entry name" value="GIY-YIG endonuclease"/>
    <property type="match status" value="1"/>
</dbReference>
<protein>
    <submittedName>
        <fullName evidence="3">Excinuclease ABC subunit C</fullName>
    </submittedName>
</protein>
<dbReference type="PANTHER" id="PTHR34477">
    <property type="entry name" value="UPF0213 PROTEIN YHBQ"/>
    <property type="match status" value="1"/>
</dbReference>
<dbReference type="Pfam" id="PF01541">
    <property type="entry name" value="GIY-YIG"/>
    <property type="match status" value="1"/>
</dbReference>
<comment type="similarity">
    <text evidence="1">Belongs to the UPF0213 family.</text>
</comment>
<evidence type="ECO:0000259" key="2">
    <source>
        <dbReference type="PROSITE" id="PS50164"/>
    </source>
</evidence>
<dbReference type="Gene3D" id="3.40.1440.10">
    <property type="entry name" value="GIY-YIG endonuclease"/>
    <property type="match status" value="1"/>
</dbReference>
<dbReference type="PANTHER" id="PTHR34477:SF5">
    <property type="entry name" value="BSL5627 PROTEIN"/>
    <property type="match status" value="1"/>
</dbReference>
<organism evidence="3 4">
    <name type="scientific">Mastigocoleus testarum BC008</name>
    <dbReference type="NCBI Taxonomy" id="371196"/>
    <lineage>
        <taxon>Bacteria</taxon>
        <taxon>Bacillati</taxon>
        <taxon>Cyanobacteriota</taxon>
        <taxon>Cyanophyceae</taxon>
        <taxon>Nostocales</taxon>
        <taxon>Hapalosiphonaceae</taxon>
        <taxon>Mastigocoleus</taxon>
    </lineage>
</organism>
<gene>
    <name evidence="3" type="ORF">BC008_37555</name>
</gene>
<feature type="domain" description="GIY-YIG" evidence="2">
    <location>
        <begin position="3"/>
        <end position="79"/>
    </location>
</feature>
<dbReference type="CDD" id="cd10448">
    <property type="entry name" value="GIY-YIG_unchar_3"/>
    <property type="match status" value="1"/>
</dbReference>
<name>A0A0V7ZCA9_9CYAN</name>
<dbReference type="OrthoDB" id="9807770at2"/>
<dbReference type="InterPro" id="IPR035901">
    <property type="entry name" value="GIY-YIG_endonuc_sf"/>
</dbReference>
<evidence type="ECO:0000313" key="3">
    <source>
        <dbReference type="EMBL" id="KST62158.1"/>
    </source>
</evidence>
<dbReference type="RefSeq" id="WP_027846121.1">
    <property type="nucleotide sequence ID" value="NZ_LMTZ01000162.1"/>
</dbReference>
<dbReference type="InterPro" id="IPR000305">
    <property type="entry name" value="GIY-YIG_endonuc"/>
</dbReference>
<keyword evidence="4" id="KW-1185">Reference proteome</keyword>